<dbReference type="InterPro" id="IPR014151">
    <property type="entry name" value="DNA_helicase_AddA"/>
</dbReference>
<dbReference type="EC" id="5.6.2.4" evidence="12"/>
<accession>A0ABX2TB53</accession>
<dbReference type="Pfam" id="PF13361">
    <property type="entry name" value="UvrD_C"/>
    <property type="match status" value="1"/>
</dbReference>
<dbReference type="PROSITE" id="PS51217">
    <property type="entry name" value="UVRD_HELICASE_CTER"/>
    <property type="match status" value="1"/>
</dbReference>
<evidence type="ECO:0000256" key="11">
    <source>
        <dbReference type="ARBA" id="ARBA00034617"/>
    </source>
</evidence>
<evidence type="ECO:0000256" key="4">
    <source>
        <dbReference type="ARBA" id="ARBA00022801"/>
    </source>
</evidence>
<protein>
    <recommendedName>
        <fullName evidence="12">DNA 3'-5' helicase</fullName>
        <ecNumber evidence="12">5.6.2.4</ecNumber>
    </recommendedName>
    <alternativeName>
        <fullName evidence="13">DNA 3'-5' helicase II</fullName>
    </alternativeName>
</protein>
<feature type="binding site" evidence="15">
    <location>
        <begin position="31"/>
        <end position="38"/>
    </location>
    <ligand>
        <name>ATP</name>
        <dbReference type="ChEBI" id="CHEBI:30616"/>
    </ligand>
</feature>
<dbReference type="Gene3D" id="3.90.320.10">
    <property type="match status" value="1"/>
</dbReference>
<evidence type="ECO:0000256" key="15">
    <source>
        <dbReference type="PROSITE-ProRule" id="PRU00560"/>
    </source>
</evidence>
<dbReference type="Proteomes" id="UP000584642">
    <property type="component" value="Unassembled WGS sequence"/>
</dbReference>
<dbReference type="NCBIfam" id="TIGR02784">
    <property type="entry name" value="addA_alphas"/>
    <property type="match status" value="1"/>
</dbReference>
<dbReference type="InterPro" id="IPR027417">
    <property type="entry name" value="P-loop_NTPase"/>
</dbReference>
<dbReference type="InterPro" id="IPR011604">
    <property type="entry name" value="PDDEXK-like_dom_sf"/>
</dbReference>
<dbReference type="InterPro" id="IPR011335">
    <property type="entry name" value="Restrct_endonuc-II-like"/>
</dbReference>
<dbReference type="InterPro" id="IPR014016">
    <property type="entry name" value="UvrD-like_ATP-bd"/>
</dbReference>
<evidence type="ECO:0000259" key="17">
    <source>
        <dbReference type="PROSITE" id="PS51198"/>
    </source>
</evidence>
<keyword evidence="1" id="KW-0540">Nuclease</keyword>
<dbReference type="GO" id="GO:0004386">
    <property type="term" value="F:helicase activity"/>
    <property type="evidence" value="ECO:0007669"/>
    <property type="project" value="UniProtKB-KW"/>
</dbReference>
<evidence type="ECO:0000256" key="8">
    <source>
        <dbReference type="ARBA" id="ARBA00023125"/>
    </source>
</evidence>
<dbReference type="InterPro" id="IPR014017">
    <property type="entry name" value="DNA_helicase_UvrD-like_C"/>
</dbReference>
<dbReference type="Pfam" id="PF00580">
    <property type="entry name" value="UvrD-helicase"/>
    <property type="match status" value="1"/>
</dbReference>
<evidence type="ECO:0000259" key="18">
    <source>
        <dbReference type="PROSITE" id="PS51217"/>
    </source>
</evidence>
<gene>
    <name evidence="19" type="primary">addA</name>
    <name evidence="19" type="ORF">HND93_12300</name>
</gene>
<evidence type="ECO:0000256" key="9">
    <source>
        <dbReference type="ARBA" id="ARBA00023204"/>
    </source>
</evidence>
<dbReference type="PANTHER" id="PTHR11070">
    <property type="entry name" value="UVRD / RECB / PCRA DNA HELICASE FAMILY MEMBER"/>
    <property type="match status" value="1"/>
</dbReference>
<keyword evidence="8" id="KW-0238">DNA-binding</keyword>
<feature type="domain" description="UvrD-like helicase ATP-binding" evidence="17">
    <location>
        <begin position="10"/>
        <end position="495"/>
    </location>
</feature>
<evidence type="ECO:0000313" key="19">
    <source>
        <dbReference type="EMBL" id="NYZ20496.1"/>
    </source>
</evidence>
<proteinExistence type="predicted"/>
<keyword evidence="10" id="KW-0413">Isomerase</keyword>
<dbReference type="InterPro" id="IPR038726">
    <property type="entry name" value="PDDEXK_AddAB-type"/>
</dbReference>
<comment type="catalytic activity">
    <reaction evidence="14">
        <text>ATP + H2O = ADP + phosphate + H(+)</text>
        <dbReference type="Rhea" id="RHEA:13065"/>
        <dbReference type="ChEBI" id="CHEBI:15377"/>
        <dbReference type="ChEBI" id="CHEBI:15378"/>
        <dbReference type="ChEBI" id="CHEBI:30616"/>
        <dbReference type="ChEBI" id="CHEBI:43474"/>
        <dbReference type="ChEBI" id="CHEBI:456216"/>
        <dbReference type="EC" id="5.6.2.4"/>
    </reaction>
</comment>
<dbReference type="PANTHER" id="PTHR11070:SF2">
    <property type="entry name" value="ATP-DEPENDENT DNA HELICASE SRS2"/>
    <property type="match status" value="1"/>
</dbReference>
<keyword evidence="2 15" id="KW-0547">Nucleotide-binding</keyword>
<sequence>MTTQLPLPLPLDPNVAQRRASDPYASVWVGASAGSGKTKVLTDRVLRLMLAGTAPARILCLTFTKAAAAEMAIRINRTLGLWATMPEDALTDRLHELCGEMPSAATRTAARRLFARVVDCPGSMKIQTIHAFCQSLLRRFPLEAGLPPHFEVMDDRTAAALLTEARDGALHAGRRAPDSPLGRAVARLTAELNAEDFAALLAELAGERGRIARILEDHGGLDGTLAELHRTLGLEPGTTEAGVLIDACADHAFDAPTLREACKALSMGSAADQERGVGLQQWIDAAERRVDAFHAYVRLFLTAEGSPRKALMTKKPAGLFPHALRAMEEEAGRLALVLQALRTAGVAASTTALLTLADAVLGHYERAKRARALLDYDDLIHHAQLLLNGRVPWVLFKLDGGLDHILIDEAQDTNPEQWRVVSAIAEEFFAGLSARDGQGIVRTVFAVGDEKQSIFSFQRADPAEFARMRRHFQERAEAAERTWQAVDLDISFRSTAAVLETVDAVFALDHARDGVASAVAPVIRHRAFRRGQAGLVELWPPVKPADPEEPPAWAPPVTREPGESASARLAAVIAATIRDWIDRGEELPARGRPIQPGDVMILVRRRTSFVGELVRALKERAVPVAGVDRMVLTGQLAVQDLMALAGFLLLPEDDLTLATVLKGPLIGLTEDELFTLAHGRHGSLWHALVARAELDGAYRPARGWLGTLLARTDFTPPYELIAGVLSSPCPADTVSGRRAILRRLGPDALDPLDEFLATALTFERTEPPSLQNFLAWLEASEAEIKRELEQGSGRVRIMTVHGSKGLQAPIVFLPDTLGTPTQGPSILWPDGGVTVPLYATRRGQEDQLCQEARARANRRRDQEYRRLLYVALTRAEDRLYVCGWQGRKDPPAGCWYKLVAEAMAGIAAPESFDFTTLGPMGWAGDGWRLRHVQTARPRDSGPVAIERAGGHAPPDWWRSPAPPEAEPSRPLTPSRPDGAEPAVRSPLGEEDGARFKRGILIHRLLQTLPELPAGARAAACRRFLAQAAHGLTPERQAEIAAETMAVVEDPRFAHLFGPASRAEVPVVGVVAGRALSGQIDRLTVDGDTVWIVDYKTNRPPPTEVGGVPPIYLRQMAAYREALAAVYPGRAVRCVLLWTDGPFAMELPGALLDGALAPTS</sequence>
<evidence type="ECO:0000256" key="6">
    <source>
        <dbReference type="ARBA" id="ARBA00022839"/>
    </source>
</evidence>
<keyword evidence="3" id="KW-0227">DNA damage</keyword>
<reference evidence="19 20" key="1">
    <citation type="submission" date="2020-05" db="EMBL/GenBank/DDBJ databases">
        <title>Azospirillum oleiclasticum sp. nov, a nitrogen-fixing and heavy crude oil-emulsifying bacterium isolated from the crude oil of Yumen Oilfield.</title>
        <authorList>
            <person name="Wu D."/>
            <person name="Cai M."/>
            <person name="Zhang X."/>
        </authorList>
    </citation>
    <scope>NUCLEOTIDE SEQUENCE [LARGE SCALE GENOMIC DNA]</scope>
    <source>
        <strain evidence="19 20">ROY-1-1-2</strain>
    </source>
</reference>
<evidence type="ECO:0000256" key="1">
    <source>
        <dbReference type="ARBA" id="ARBA00022722"/>
    </source>
</evidence>
<dbReference type="PROSITE" id="PS51198">
    <property type="entry name" value="UVRD_HELICASE_ATP_BIND"/>
    <property type="match status" value="1"/>
</dbReference>
<keyword evidence="4 15" id="KW-0378">Hydrolase</keyword>
<keyword evidence="6" id="KW-0269">Exonuclease</keyword>
<dbReference type="Gene3D" id="1.10.486.10">
    <property type="entry name" value="PCRA, domain 4"/>
    <property type="match status" value="1"/>
</dbReference>
<comment type="catalytic activity">
    <reaction evidence="11">
        <text>Couples ATP hydrolysis with the unwinding of duplex DNA by translocating in the 3'-5' direction.</text>
        <dbReference type="EC" id="5.6.2.4"/>
    </reaction>
</comment>
<evidence type="ECO:0000256" key="2">
    <source>
        <dbReference type="ARBA" id="ARBA00022741"/>
    </source>
</evidence>
<keyword evidence="5 15" id="KW-0347">Helicase</keyword>
<dbReference type="Gene3D" id="3.40.50.300">
    <property type="entry name" value="P-loop containing nucleotide triphosphate hydrolases"/>
    <property type="match status" value="4"/>
</dbReference>
<dbReference type="InterPro" id="IPR000212">
    <property type="entry name" value="DNA_helicase_UvrD/REP"/>
</dbReference>
<evidence type="ECO:0000256" key="5">
    <source>
        <dbReference type="ARBA" id="ARBA00022806"/>
    </source>
</evidence>
<dbReference type="SUPFAM" id="SSF52980">
    <property type="entry name" value="Restriction endonuclease-like"/>
    <property type="match status" value="1"/>
</dbReference>
<evidence type="ECO:0000256" key="7">
    <source>
        <dbReference type="ARBA" id="ARBA00022840"/>
    </source>
</evidence>
<dbReference type="Pfam" id="PF12705">
    <property type="entry name" value="PDDEXK_1"/>
    <property type="match status" value="1"/>
</dbReference>
<keyword evidence="20" id="KW-1185">Reference proteome</keyword>
<dbReference type="SUPFAM" id="SSF52540">
    <property type="entry name" value="P-loop containing nucleoside triphosphate hydrolases"/>
    <property type="match status" value="1"/>
</dbReference>
<evidence type="ECO:0000256" key="12">
    <source>
        <dbReference type="ARBA" id="ARBA00034808"/>
    </source>
</evidence>
<feature type="region of interest" description="Disordered" evidence="16">
    <location>
        <begin position="935"/>
        <end position="988"/>
    </location>
</feature>
<evidence type="ECO:0000256" key="14">
    <source>
        <dbReference type="ARBA" id="ARBA00048988"/>
    </source>
</evidence>
<evidence type="ECO:0000313" key="20">
    <source>
        <dbReference type="Proteomes" id="UP000584642"/>
    </source>
</evidence>
<feature type="domain" description="UvrD-like helicase C-terminal" evidence="18">
    <location>
        <begin position="526"/>
        <end position="805"/>
    </location>
</feature>
<comment type="caution">
    <text evidence="19">The sequence shown here is derived from an EMBL/GenBank/DDBJ whole genome shotgun (WGS) entry which is preliminary data.</text>
</comment>
<organism evidence="19 20">
    <name type="scientific">Azospirillum oleiclasticum</name>
    <dbReference type="NCBI Taxonomy" id="2735135"/>
    <lineage>
        <taxon>Bacteria</taxon>
        <taxon>Pseudomonadati</taxon>
        <taxon>Pseudomonadota</taxon>
        <taxon>Alphaproteobacteria</taxon>
        <taxon>Rhodospirillales</taxon>
        <taxon>Azospirillaceae</taxon>
        <taxon>Azospirillum</taxon>
    </lineage>
</organism>
<dbReference type="EMBL" id="JABFDB010000008">
    <property type="protein sequence ID" value="NYZ20496.1"/>
    <property type="molecule type" value="Genomic_DNA"/>
</dbReference>
<keyword evidence="7 15" id="KW-0067">ATP-binding</keyword>
<evidence type="ECO:0000256" key="13">
    <source>
        <dbReference type="ARBA" id="ARBA00034923"/>
    </source>
</evidence>
<name>A0ABX2TB53_9PROT</name>
<dbReference type="RefSeq" id="WP_180282273.1">
    <property type="nucleotide sequence ID" value="NZ_JABFDB010000008.1"/>
</dbReference>
<keyword evidence="9" id="KW-0234">DNA repair</keyword>
<evidence type="ECO:0000256" key="3">
    <source>
        <dbReference type="ARBA" id="ARBA00022763"/>
    </source>
</evidence>
<evidence type="ECO:0000256" key="10">
    <source>
        <dbReference type="ARBA" id="ARBA00023235"/>
    </source>
</evidence>
<evidence type="ECO:0000256" key="16">
    <source>
        <dbReference type="SAM" id="MobiDB-lite"/>
    </source>
</evidence>